<protein>
    <recommendedName>
        <fullName evidence="6">Secreted protein</fullName>
    </recommendedName>
</protein>
<gene>
    <name evidence="3 5" type="ORF">BDZ99DRAFT_299017</name>
</gene>
<sequence length="104" mass="12092">MPISRQLHRLIFLVLIQPFLGLQLHLRQHLRQRIQQPHTAAHTAAHTATPAAKKRGRPPGAKDKVPRKKRQELGGKTVLSLNLRWNKRMTVQTSYDRLQLYKHV</sequence>
<name>A0A6A6YMR9_9PEZI</name>
<reference evidence="3 5" key="1">
    <citation type="journal article" date="2020" name="Stud. Mycol.">
        <title>101 Dothideomycetes genomes: a test case for predicting lifestyles and emergence of pathogens.</title>
        <authorList>
            <person name="Haridas S."/>
            <person name="Albert R."/>
            <person name="Binder M."/>
            <person name="Bloem J."/>
            <person name="Labutti K."/>
            <person name="Salamov A."/>
            <person name="Andreopoulos B."/>
            <person name="Baker S."/>
            <person name="Barry K."/>
            <person name="Bills G."/>
            <person name="Bluhm B."/>
            <person name="Cannon C."/>
            <person name="Castanera R."/>
            <person name="Culley D."/>
            <person name="Daum C."/>
            <person name="Ezra D."/>
            <person name="Gonzalez J."/>
            <person name="Henrissat B."/>
            <person name="Kuo A."/>
            <person name="Liang C."/>
            <person name="Lipzen A."/>
            <person name="Lutzoni F."/>
            <person name="Magnuson J."/>
            <person name="Mondo S."/>
            <person name="Nolan M."/>
            <person name="Ohm R."/>
            <person name="Pangilinan J."/>
            <person name="Park H.-J."/>
            <person name="Ramirez L."/>
            <person name="Alfaro M."/>
            <person name="Sun H."/>
            <person name="Tritt A."/>
            <person name="Yoshinaga Y."/>
            <person name="Zwiers L.-H."/>
            <person name="Turgeon B."/>
            <person name="Goodwin S."/>
            <person name="Spatafora J."/>
            <person name="Crous P."/>
            <person name="Grigoriev I."/>
        </authorList>
    </citation>
    <scope>NUCLEOTIDE SEQUENCE</scope>
    <source>
        <strain evidence="3 5">CBS 304.34</strain>
    </source>
</reference>
<dbReference type="GeneID" id="54455068"/>
<reference evidence="5" key="3">
    <citation type="submission" date="2025-04" db="UniProtKB">
        <authorList>
            <consortium name="RefSeq"/>
        </authorList>
    </citation>
    <scope>IDENTIFICATION</scope>
    <source>
        <strain evidence="5">CBS 304.34</strain>
    </source>
</reference>
<evidence type="ECO:0000313" key="5">
    <source>
        <dbReference type="RefSeq" id="XP_033576813.1"/>
    </source>
</evidence>
<feature type="signal peptide" evidence="2">
    <location>
        <begin position="1"/>
        <end position="21"/>
    </location>
</feature>
<organism evidence="3">
    <name type="scientific">Mytilinidion resinicola</name>
    <dbReference type="NCBI Taxonomy" id="574789"/>
    <lineage>
        <taxon>Eukaryota</taxon>
        <taxon>Fungi</taxon>
        <taxon>Dikarya</taxon>
        <taxon>Ascomycota</taxon>
        <taxon>Pezizomycotina</taxon>
        <taxon>Dothideomycetes</taxon>
        <taxon>Pleosporomycetidae</taxon>
        <taxon>Mytilinidiales</taxon>
        <taxon>Mytilinidiaceae</taxon>
        <taxon>Mytilinidion</taxon>
    </lineage>
</organism>
<keyword evidence="4" id="KW-1185">Reference proteome</keyword>
<reference evidence="5" key="2">
    <citation type="submission" date="2020-04" db="EMBL/GenBank/DDBJ databases">
        <authorList>
            <consortium name="NCBI Genome Project"/>
        </authorList>
    </citation>
    <scope>NUCLEOTIDE SEQUENCE</scope>
    <source>
        <strain evidence="5">CBS 304.34</strain>
    </source>
</reference>
<evidence type="ECO:0000313" key="3">
    <source>
        <dbReference type="EMBL" id="KAF2809849.1"/>
    </source>
</evidence>
<accession>A0A6A6YMR9</accession>
<feature type="compositionally biased region" description="Low complexity" evidence="1">
    <location>
        <begin position="35"/>
        <end position="51"/>
    </location>
</feature>
<proteinExistence type="predicted"/>
<evidence type="ECO:0000256" key="1">
    <source>
        <dbReference type="SAM" id="MobiDB-lite"/>
    </source>
</evidence>
<feature type="chain" id="PRO_5044629219" description="Secreted protein" evidence="2">
    <location>
        <begin position="22"/>
        <end position="104"/>
    </location>
</feature>
<feature type="region of interest" description="Disordered" evidence="1">
    <location>
        <begin position="35"/>
        <end position="74"/>
    </location>
</feature>
<dbReference type="EMBL" id="MU003700">
    <property type="protein sequence ID" value="KAF2809849.1"/>
    <property type="molecule type" value="Genomic_DNA"/>
</dbReference>
<keyword evidence="2" id="KW-0732">Signal</keyword>
<evidence type="ECO:0000256" key="2">
    <source>
        <dbReference type="SAM" id="SignalP"/>
    </source>
</evidence>
<dbReference type="AlphaFoldDB" id="A0A6A6YMR9"/>
<evidence type="ECO:0000313" key="4">
    <source>
        <dbReference type="Proteomes" id="UP000504636"/>
    </source>
</evidence>
<dbReference type="Proteomes" id="UP000504636">
    <property type="component" value="Unplaced"/>
</dbReference>
<dbReference type="RefSeq" id="XP_033576813.1">
    <property type="nucleotide sequence ID" value="XM_033714175.1"/>
</dbReference>
<evidence type="ECO:0008006" key="6">
    <source>
        <dbReference type="Google" id="ProtNLM"/>
    </source>
</evidence>